<accession>G3JJK0</accession>
<dbReference type="HOGENOM" id="CLU_1299647_0_0_1"/>
<dbReference type="KEGG" id="cmt:CCM_06248"/>
<dbReference type="RefSeq" id="XP_006671452.1">
    <property type="nucleotide sequence ID" value="XM_006671389.1"/>
</dbReference>
<name>G3JJK0_CORMM</name>
<gene>
    <name evidence="1" type="ORF">CCM_06248</name>
</gene>
<evidence type="ECO:0000313" key="1">
    <source>
        <dbReference type="EMBL" id="EGX92088.1"/>
    </source>
</evidence>
<keyword evidence="2" id="KW-1185">Reference proteome</keyword>
<protein>
    <submittedName>
        <fullName evidence="1">Uncharacterized protein</fullName>
    </submittedName>
</protein>
<dbReference type="Proteomes" id="UP000001610">
    <property type="component" value="Unassembled WGS sequence"/>
</dbReference>
<sequence length="212" mass="23048">MELLADSVKGFYNLRDPPWRRTDWDRRADGKDRVQLADGSFFSSLDTMQRKGGSTGKVGIKVAFTMGGEEGTISLCFSYAGALFCHGGGFGERRRKDVSQSDFGAGYWLLSGRLGVLGLSLSRLHLAYTERAAFFYLCRRHSRCSGLLLVPPYEMTNAEPPEGLLLSLSTFSALTDPAVLPRAANGDFEARGQQASPGDGGVAAWRLSVARP</sequence>
<dbReference type="InParanoid" id="G3JJK0"/>
<evidence type="ECO:0000313" key="2">
    <source>
        <dbReference type="Proteomes" id="UP000001610"/>
    </source>
</evidence>
<organism evidence="1 2">
    <name type="scientific">Cordyceps militaris (strain CM01)</name>
    <name type="common">Caterpillar fungus</name>
    <dbReference type="NCBI Taxonomy" id="983644"/>
    <lineage>
        <taxon>Eukaryota</taxon>
        <taxon>Fungi</taxon>
        <taxon>Dikarya</taxon>
        <taxon>Ascomycota</taxon>
        <taxon>Pezizomycotina</taxon>
        <taxon>Sordariomycetes</taxon>
        <taxon>Hypocreomycetidae</taxon>
        <taxon>Hypocreales</taxon>
        <taxon>Cordycipitaceae</taxon>
        <taxon>Cordyceps</taxon>
    </lineage>
</organism>
<dbReference type="AlphaFoldDB" id="G3JJK0"/>
<dbReference type="GeneID" id="18168263"/>
<dbReference type="EMBL" id="JH126402">
    <property type="protein sequence ID" value="EGX92088.1"/>
    <property type="molecule type" value="Genomic_DNA"/>
</dbReference>
<dbReference type="VEuPathDB" id="FungiDB:CCM_06248"/>
<reference evidence="1 2" key="1">
    <citation type="journal article" date="2011" name="Genome Biol.">
        <title>Genome sequence of the insect pathogenic fungus Cordyceps militaris, a valued traditional Chinese medicine.</title>
        <authorList>
            <person name="Zheng P."/>
            <person name="Xia Y."/>
            <person name="Xiao G."/>
            <person name="Xiong C."/>
            <person name="Hu X."/>
            <person name="Zhang S."/>
            <person name="Zheng H."/>
            <person name="Huang Y."/>
            <person name="Zhou Y."/>
            <person name="Wang S."/>
            <person name="Zhao G.P."/>
            <person name="Liu X."/>
            <person name="St Leger R.J."/>
            <person name="Wang C."/>
        </authorList>
    </citation>
    <scope>NUCLEOTIDE SEQUENCE [LARGE SCALE GENOMIC DNA]</scope>
    <source>
        <strain evidence="1 2">CM01</strain>
    </source>
</reference>
<proteinExistence type="predicted"/>